<dbReference type="InterPro" id="IPR027921">
    <property type="entry name" value="NOPCHAP1"/>
</dbReference>
<feature type="compositionally biased region" description="Low complexity" evidence="1">
    <location>
        <begin position="125"/>
        <end position="135"/>
    </location>
</feature>
<evidence type="ECO:0000313" key="3">
    <source>
        <dbReference type="Proteomes" id="UP000191672"/>
    </source>
</evidence>
<feature type="compositionally biased region" description="Polar residues" evidence="1">
    <location>
        <begin position="162"/>
        <end position="175"/>
    </location>
</feature>
<dbReference type="Proteomes" id="UP000191672">
    <property type="component" value="Unassembled WGS sequence"/>
</dbReference>
<feature type="compositionally biased region" description="Acidic residues" evidence="1">
    <location>
        <begin position="136"/>
        <end position="147"/>
    </location>
</feature>
<dbReference type="AlphaFoldDB" id="A0A1V6Q9E7"/>
<dbReference type="STRING" id="416450.A0A1V6Q9E7"/>
<gene>
    <name evidence="2" type="ORF">PENANT_c009G05157</name>
</gene>
<dbReference type="PANTHER" id="PTHR38489:SF1">
    <property type="entry name" value="HISTONE CHAPERONE DOMAIN-CONTAINING PROTEIN"/>
    <property type="match status" value="1"/>
</dbReference>
<feature type="compositionally biased region" description="Basic and acidic residues" evidence="1">
    <location>
        <begin position="295"/>
        <end position="309"/>
    </location>
</feature>
<evidence type="ECO:0000256" key="1">
    <source>
        <dbReference type="SAM" id="MobiDB-lite"/>
    </source>
</evidence>
<feature type="compositionally biased region" description="Basic and acidic residues" evidence="1">
    <location>
        <begin position="148"/>
        <end position="161"/>
    </location>
</feature>
<feature type="region of interest" description="Disordered" evidence="1">
    <location>
        <begin position="243"/>
        <end position="309"/>
    </location>
</feature>
<keyword evidence="3" id="KW-1185">Reference proteome</keyword>
<reference evidence="3" key="1">
    <citation type="journal article" date="2017" name="Nat. Microbiol.">
        <title>Global analysis of biosynthetic gene clusters reveals vast potential of secondary metabolite production in Penicillium species.</title>
        <authorList>
            <person name="Nielsen J.C."/>
            <person name="Grijseels S."/>
            <person name="Prigent S."/>
            <person name="Ji B."/>
            <person name="Dainat J."/>
            <person name="Nielsen K.F."/>
            <person name="Frisvad J.C."/>
            <person name="Workman M."/>
            <person name="Nielsen J."/>
        </authorList>
    </citation>
    <scope>NUCLEOTIDE SEQUENCE [LARGE SCALE GENOMIC DNA]</scope>
    <source>
        <strain evidence="3">IBT 31811</strain>
    </source>
</reference>
<proteinExistence type="predicted"/>
<evidence type="ECO:0000313" key="2">
    <source>
        <dbReference type="EMBL" id="OQD85861.1"/>
    </source>
</evidence>
<feature type="compositionally biased region" description="Polar residues" evidence="1">
    <location>
        <begin position="98"/>
        <end position="112"/>
    </location>
</feature>
<dbReference type="PANTHER" id="PTHR38489">
    <property type="entry name" value="HISTONE CHAPERONE DOMAIN-CONTAINING PROTEIN"/>
    <property type="match status" value="1"/>
</dbReference>
<feature type="region of interest" description="Disordered" evidence="1">
    <location>
        <begin position="63"/>
        <end position="192"/>
    </location>
</feature>
<comment type="caution">
    <text evidence="2">The sequence shown here is derived from an EMBL/GenBank/DDBJ whole genome shotgun (WGS) entry which is preliminary data.</text>
</comment>
<dbReference type="Pfam" id="PF15370">
    <property type="entry name" value="NOPCHAP1"/>
    <property type="match status" value="1"/>
</dbReference>
<organism evidence="2 3">
    <name type="scientific">Penicillium antarcticum</name>
    <dbReference type="NCBI Taxonomy" id="416450"/>
    <lineage>
        <taxon>Eukaryota</taxon>
        <taxon>Fungi</taxon>
        <taxon>Dikarya</taxon>
        <taxon>Ascomycota</taxon>
        <taxon>Pezizomycotina</taxon>
        <taxon>Eurotiomycetes</taxon>
        <taxon>Eurotiomycetidae</taxon>
        <taxon>Eurotiales</taxon>
        <taxon>Aspergillaceae</taxon>
        <taxon>Penicillium</taxon>
    </lineage>
</organism>
<feature type="compositionally biased region" description="Basic and acidic residues" evidence="1">
    <location>
        <begin position="86"/>
        <end position="95"/>
    </location>
</feature>
<feature type="compositionally biased region" description="Polar residues" evidence="1">
    <location>
        <begin position="268"/>
        <end position="278"/>
    </location>
</feature>
<name>A0A1V6Q9E7_9EURO</name>
<dbReference type="GO" id="GO:0000492">
    <property type="term" value="P:box C/D snoRNP assembly"/>
    <property type="evidence" value="ECO:0007669"/>
    <property type="project" value="InterPro"/>
</dbReference>
<dbReference type="EMBL" id="MDYN01000009">
    <property type="protein sequence ID" value="OQD85861.1"/>
    <property type="molecule type" value="Genomic_DNA"/>
</dbReference>
<accession>A0A1V6Q9E7</accession>
<protein>
    <submittedName>
        <fullName evidence="2">Uncharacterized protein</fullName>
    </submittedName>
</protein>
<sequence>MEEAVVADEALAVGQVPGAGGVLAAEGTAVAGGALVVDAAGAVVEVQFVGVVAVEGEIGADTLSPYHNNLEISDPRQRTTPNTRTMQKETQKPEAAKSQVSNKPSQTMNLTDRTARRQHASYPPSDSDPTSSSGSSEEDFSESESEKEDEHHSDQDMRDEQSTTAANPTDPSSSLPHIGGRPKPRIHRMKGDSELLSRLSAFLPQMKTANEDLQREIEAGRVGDLVLDNADEGGEQYIEMDLGLGVLEEKKDGDSSSEDDDDKEESKTGSAATGNTSQDLKDSDIIGKLMGGKGKKAEADKPSIEEMAE</sequence>